<keyword evidence="4" id="KW-1185">Reference proteome</keyword>
<reference evidence="3 4" key="1">
    <citation type="journal article" date="2019" name="Int. J. Syst. Evol. Microbiol.">
        <title>The Global Catalogue of Microorganisms (GCM) 10K type strain sequencing project: providing services to taxonomists for standard genome sequencing and annotation.</title>
        <authorList>
            <consortium name="The Broad Institute Genomics Platform"/>
            <consortium name="The Broad Institute Genome Sequencing Center for Infectious Disease"/>
            <person name="Wu L."/>
            <person name="Ma J."/>
        </authorList>
    </citation>
    <scope>NUCLEOTIDE SEQUENCE [LARGE SCALE GENOMIC DNA]</scope>
    <source>
        <strain evidence="3 4">JCM 13518</strain>
    </source>
</reference>
<name>A0ABN2JIX2_9ACTN</name>
<feature type="region of interest" description="Disordered" evidence="1">
    <location>
        <begin position="260"/>
        <end position="336"/>
    </location>
</feature>
<dbReference type="EMBL" id="BAAAME010000002">
    <property type="protein sequence ID" value="GAA1728097.1"/>
    <property type="molecule type" value="Genomic_DNA"/>
</dbReference>
<sequence>MRELGPDRLSDDGEGLVARDPGTGEEFTVPIDDRLKRIVALSEHRRRPGYRPRESTKSGDSIMQSALSPRDIQTRIRRGETVAEVADAAGVPTEQIDGFATPVLAERAYMAEQARATPLRRKHVGGAPVALGSIVDECLAAAGSPPDDAAWDAWRREDGRWAVIVTPTGEPSAHFIFDVKSRFVLPADDLAHGLVGDVAHPDESSDMALADAVRHQGDPVEGEGSVVTAAQVVAEDYATSAPVASLKEARDRRALEQMAHVEPASDDQHPDQLDFGDLDESRTEPEPELQPAPERAETSAPPVDDEPAAPAAEDKRKHERRRVPSWDEIMFGGRDG</sequence>
<feature type="region of interest" description="Disordered" evidence="1">
    <location>
        <begin position="1"/>
        <end position="27"/>
    </location>
</feature>
<comment type="caution">
    <text evidence="3">The sequence shown here is derived from an EMBL/GenBank/DDBJ whole genome shotgun (WGS) entry which is preliminary data.</text>
</comment>
<dbReference type="Pfam" id="PF11268">
    <property type="entry name" value="DUF3071"/>
    <property type="match status" value="1"/>
</dbReference>
<proteinExistence type="predicted"/>
<feature type="compositionally biased region" description="Basic and acidic residues" evidence="1">
    <location>
        <begin position="1"/>
        <end position="11"/>
    </location>
</feature>
<evidence type="ECO:0000256" key="1">
    <source>
        <dbReference type="SAM" id="MobiDB-lite"/>
    </source>
</evidence>
<accession>A0ABN2JIX2</accession>
<dbReference type="Proteomes" id="UP001501057">
    <property type="component" value="Unassembled WGS sequence"/>
</dbReference>
<feature type="compositionally biased region" description="Polar residues" evidence="1">
    <location>
        <begin position="58"/>
        <end position="67"/>
    </location>
</feature>
<evidence type="ECO:0000313" key="3">
    <source>
        <dbReference type="EMBL" id="GAA1728097.1"/>
    </source>
</evidence>
<dbReference type="InterPro" id="IPR047682">
    <property type="entry name" value="SepH-like"/>
</dbReference>
<feature type="region of interest" description="Disordered" evidence="1">
    <location>
        <begin position="42"/>
        <end position="71"/>
    </location>
</feature>
<feature type="domain" description="DUF3071" evidence="2">
    <location>
        <begin position="1"/>
        <end position="166"/>
    </location>
</feature>
<gene>
    <name evidence="3" type="primary">sepH</name>
    <name evidence="3" type="ORF">GCM10009710_05930</name>
</gene>
<dbReference type="InterPro" id="IPR021421">
    <property type="entry name" value="DUF3071"/>
</dbReference>
<dbReference type="RefSeq" id="WP_344197578.1">
    <property type="nucleotide sequence ID" value="NZ_BAAAME010000002.1"/>
</dbReference>
<organism evidence="3 4">
    <name type="scientific">Aeromicrobium alkaliterrae</name>
    <dbReference type="NCBI Taxonomy" id="302168"/>
    <lineage>
        <taxon>Bacteria</taxon>
        <taxon>Bacillati</taxon>
        <taxon>Actinomycetota</taxon>
        <taxon>Actinomycetes</taxon>
        <taxon>Propionibacteriales</taxon>
        <taxon>Nocardioidaceae</taxon>
        <taxon>Aeromicrobium</taxon>
    </lineage>
</organism>
<evidence type="ECO:0000313" key="4">
    <source>
        <dbReference type="Proteomes" id="UP001501057"/>
    </source>
</evidence>
<dbReference type="NCBIfam" id="NF040712">
    <property type="entry name" value="SepH"/>
    <property type="match status" value="1"/>
</dbReference>
<protein>
    <submittedName>
        <fullName evidence="3">Septation protein SepH</fullName>
    </submittedName>
</protein>
<evidence type="ECO:0000259" key="2">
    <source>
        <dbReference type="Pfam" id="PF11268"/>
    </source>
</evidence>